<evidence type="ECO:0008006" key="4">
    <source>
        <dbReference type="Google" id="ProtNLM"/>
    </source>
</evidence>
<feature type="transmembrane region" description="Helical" evidence="2">
    <location>
        <begin position="47"/>
        <end position="72"/>
    </location>
</feature>
<feature type="coiled-coil region" evidence="1">
    <location>
        <begin position="14"/>
        <end position="41"/>
    </location>
</feature>
<keyword evidence="2" id="KW-1133">Transmembrane helix</keyword>
<gene>
    <name evidence="3" type="ORF">ABII15_34355</name>
</gene>
<feature type="transmembrane region" description="Helical" evidence="2">
    <location>
        <begin position="349"/>
        <end position="365"/>
    </location>
</feature>
<evidence type="ECO:0000256" key="1">
    <source>
        <dbReference type="SAM" id="Coils"/>
    </source>
</evidence>
<feature type="transmembrane region" description="Helical" evidence="2">
    <location>
        <begin position="268"/>
        <end position="287"/>
    </location>
</feature>
<evidence type="ECO:0000313" key="3">
    <source>
        <dbReference type="EMBL" id="XCJ74743.1"/>
    </source>
</evidence>
<name>A0AAU8J1V6_9ACTN</name>
<keyword evidence="2" id="KW-0812">Transmembrane</keyword>
<feature type="transmembrane region" description="Helical" evidence="2">
    <location>
        <begin position="294"/>
        <end position="312"/>
    </location>
</feature>
<proteinExistence type="predicted"/>
<accession>A0AAU8J1V6</accession>
<dbReference type="RefSeq" id="WP_353946180.1">
    <property type="nucleotide sequence ID" value="NZ_CP159534.1"/>
</dbReference>
<dbReference type="EMBL" id="CP159534">
    <property type="protein sequence ID" value="XCJ74743.1"/>
    <property type="molecule type" value="Genomic_DNA"/>
</dbReference>
<sequence>MSQEQAPGPAEPARAAEAGEVERLRAEVAELRDRVGSERRRRARLLLVRRTLAAVLIALVAVVGVTSVVGLWGARTALNTDRWVSAVGPLPQDPAVNKAVSVYLTDQIFDQLDVRKKLSDALPPRAAFLAGPVSGAVHDSMGRSVSKLLATDQFRALWEGANRLAHEKIVAVAEKRDTNVRVQGDTVTLNLLPMANNLLNSLEAQLPSLFGKKLNLPTLTSGELPPGLHDRIEKALGVRLPDDFAQIRLYNRHDLGRLQQTVVVCKRALVALLIAVPVLLALALWAAPDRRRTLLQLGVWLVVTVTALHAVLRVVRGQLLGQVPQGVYRDGLRAALWTVFTTLRDLGDLLLWLGAGLAVLMYLIGPGRLPVALRRRAAQGVRAGGQFAARTGTRIGTDRTMRTWIARHADVLRVGGALVAVLVVLLLSTWPALFVVGALLAAYEIAVTLLARDAGSPPAGEAGGAGPAKTGASG</sequence>
<reference evidence="3" key="1">
    <citation type="submission" date="2024-06" db="EMBL/GenBank/DDBJ databases">
        <title>Streptomyces sp. strain HUAS MG91 genome sequences.</title>
        <authorList>
            <person name="Mo P."/>
        </authorList>
    </citation>
    <scope>NUCLEOTIDE SEQUENCE</scope>
    <source>
        <strain evidence="3">HUAS MG91</strain>
    </source>
</reference>
<keyword evidence="1" id="KW-0175">Coiled coil</keyword>
<feature type="transmembrane region" description="Helical" evidence="2">
    <location>
        <begin position="411"/>
        <end position="427"/>
    </location>
</feature>
<protein>
    <recommendedName>
        <fullName evidence="4">Integral membrane protein</fullName>
    </recommendedName>
</protein>
<organism evidence="3">
    <name type="scientific">Streptomyces tabacisoli</name>
    <dbReference type="NCBI Taxonomy" id="3156398"/>
    <lineage>
        <taxon>Bacteria</taxon>
        <taxon>Bacillati</taxon>
        <taxon>Actinomycetota</taxon>
        <taxon>Actinomycetes</taxon>
        <taxon>Kitasatosporales</taxon>
        <taxon>Streptomycetaceae</taxon>
        <taxon>Streptomyces</taxon>
    </lineage>
</organism>
<keyword evidence="2" id="KW-0472">Membrane</keyword>
<dbReference type="KEGG" id="stac:ABII15_34355"/>
<evidence type="ECO:0000256" key="2">
    <source>
        <dbReference type="SAM" id="Phobius"/>
    </source>
</evidence>
<dbReference type="AlphaFoldDB" id="A0AAU8J1V6"/>